<sequence>MTANTYQPPHPSEDLFPLPSKPRLLVVDDQAANIQVLYQILSHDYQVLMATSGAQALALCASKQPDLVLLDLVMPEMDGYQVCQRLKADSITRDIPVIFITAQTDESAEEKGLDLGAVDFISKPINPRIVRARIKTHLMLKAQSDLLRSWAYLDGLTGVHNRRFFDERVNAEMGRAIRNQTALSLVMLDVDFFKRFNDHYGHQAGDDCLRRVAKTLKTSLMRSGDNIARYGGEEFVCLLPDTGFAGAMQLAETIRKDVFDLQIEHATSSVAPFVTVSLGIGCKPEKAHGSANSLINLADTQLYKAKEHGRHRIFGAELLPDS</sequence>
<feature type="domain" description="GGDEF" evidence="5">
    <location>
        <begin position="181"/>
        <end position="318"/>
    </location>
</feature>
<evidence type="ECO:0000259" key="5">
    <source>
        <dbReference type="PROSITE" id="PS50887"/>
    </source>
</evidence>
<dbReference type="InterPro" id="IPR029787">
    <property type="entry name" value="Nucleotide_cyclase"/>
</dbReference>
<reference evidence="7" key="1">
    <citation type="journal article" date="2019" name="Int. J. Syst. Evol. Microbiol.">
        <title>The Global Catalogue of Microorganisms (GCM) 10K type strain sequencing project: providing services to taxonomists for standard genome sequencing and annotation.</title>
        <authorList>
            <consortium name="The Broad Institute Genomics Platform"/>
            <consortium name="The Broad Institute Genome Sequencing Center for Infectious Disease"/>
            <person name="Wu L."/>
            <person name="Ma J."/>
        </authorList>
    </citation>
    <scope>NUCLEOTIDE SEQUENCE [LARGE SCALE GENOMIC DNA]</scope>
    <source>
        <strain evidence="7">KCTC 23916</strain>
    </source>
</reference>
<dbReference type="SUPFAM" id="SSF55073">
    <property type="entry name" value="Nucleotide cyclase"/>
    <property type="match status" value="1"/>
</dbReference>
<dbReference type="PROSITE" id="PS50887">
    <property type="entry name" value="GGDEF"/>
    <property type="match status" value="1"/>
</dbReference>
<dbReference type="SUPFAM" id="SSF52172">
    <property type="entry name" value="CheY-like"/>
    <property type="match status" value="1"/>
</dbReference>
<dbReference type="Gene3D" id="3.40.50.2300">
    <property type="match status" value="1"/>
</dbReference>
<dbReference type="InterPro" id="IPR011006">
    <property type="entry name" value="CheY-like_superfamily"/>
</dbReference>
<comment type="catalytic activity">
    <reaction evidence="2">
        <text>2 GTP = 3',3'-c-di-GMP + 2 diphosphate</text>
        <dbReference type="Rhea" id="RHEA:24898"/>
        <dbReference type="ChEBI" id="CHEBI:33019"/>
        <dbReference type="ChEBI" id="CHEBI:37565"/>
        <dbReference type="ChEBI" id="CHEBI:58805"/>
        <dbReference type="EC" id="2.7.7.65"/>
    </reaction>
</comment>
<dbReference type="Gene3D" id="3.30.70.270">
    <property type="match status" value="1"/>
</dbReference>
<dbReference type="Proteomes" id="UP000620127">
    <property type="component" value="Unassembled WGS sequence"/>
</dbReference>
<dbReference type="EC" id="2.7.7.65" evidence="1"/>
<dbReference type="CDD" id="cd01949">
    <property type="entry name" value="GGDEF"/>
    <property type="match status" value="1"/>
</dbReference>
<dbReference type="SMART" id="SM00448">
    <property type="entry name" value="REC"/>
    <property type="match status" value="1"/>
</dbReference>
<feature type="domain" description="Response regulatory" evidence="4">
    <location>
        <begin position="23"/>
        <end position="138"/>
    </location>
</feature>
<organism evidence="6 7">
    <name type="scientific">Undibacterium macrobrachii</name>
    <dbReference type="NCBI Taxonomy" id="1119058"/>
    <lineage>
        <taxon>Bacteria</taxon>
        <taxon>Pseudomonadati</taxon>
        <taxon>Pseudomonadota</taxon>
        <taxon>Betaproteobacteria</taxon>
        <taxon>Burkholderiales</taxon>
        <taxon>Oxalobacteraceae</taxon>
        <taxon>Undibacterium</taxon>
    </lineage>
</organism>
<dbReference type="NCBIfam" id="TIGR00254">
    <property type="entry name" value="GGDEF"/>
    <property type="match status" value="1"/>
</dbReference>
<dbReference type="Pfam" id="PF00072">
    <property type="entry name" value="Response_reg"/>
    <property type="match status" value="1"/>
</dbReference>
<keyword evidence="3" id="KW-0597">Phosphoprotein</keyword>
<dbReference type="PANTHER" id="PTHR45138">
    <property type="entry name" value="REGULATORY COMPONENTS OF SENSORY TRANSDUCTION SYSTEM"/>
    <property type="match status" value="1"/>
</dbReference>
<evidence type="ECO:0000256" key="3">
    <source>
        <dbReference type="PROSITE-ProRule" id="PRU00169"/>
    </source>
</evidence>
<evidence type="ECO:0000313" key="6">
    <source>
        <dbReference type="EMBL" id="GGX09990.1"/>
    </source>
</evidence>
<dbReference type="InterPro" id="IPR043128">
    <property type="entry name" value="Rev_trsase/Diguanyl_cyclase"/>
</dbReference>
<dbReference type="PROSITE" id="PS50110">
    <property type="entry name" value="RESPONSE_REGULATORY"/>
    <property type="match status" value="1"/>
</dbReference>
<dbReference type="SMART" id="SM00267">
    <property type="entry name" value="GGDEF"/>
    <property type="match status" value="1"/>
</dbReference>
<evidence type="ECO:0000313" key="7">
    <source>
        <dbReference type="Proteomes" id="UP000620127"/>
    </source>
</evidence>
<dbReference type="PANTHER" id="PTHR45138:SF9">
    <property type="entry name" value="DIGUANYLATE CYCLASE DGCM-RELATED"/>
    <property type="match status" value="1"/>
</dbReference>
<accession>A0ABQ2XCC9</accession>
<dbReference type="RefSeq" id="WP_229827168.1">
    <property type="nucleotide sequence ID" value="NZ_BMYT01000002.1"/>
</dbReference>
<evidence type="ECO:0000256" key="2">
    <source>
        <dbReference type="ARBA" id="ARBA00034247"/>
    </source>
</evidence>
<name>A0ABQ2XCC9_9BURK</name>
<evidence type="ECO:0000259" key="4">
    <source>
        <dbReference type="PROSITE" id="PS50110"/>
    </source>
</evidence>
<proteinExistence type="predicted"/>
<dbReference type="InterPro" id="IPR000160">
    <property type="entry name" value="GGDEF_dom"/>
</dbReference>
<keyword evidence="7" id="KW-1185">Reference proteome</keyword>
<gene>
    <name evidence="6" type="ORF">GCM10011282_15320</name>
</gene>
<dbReference type="InterPro" id="IPR001789">
    <property type="entry name" value="Sig_transdc_resp-reg_receiver"/>
</dbReference>
<evidence type="ECO:0000256" key="1">
    <source>
        <dbReference type="ARBA" id="ARBA00012528"/>
    </source>
</evidence>
<comment type="caution">
    <text evidence="6">The sequence shown here is derived from an EMBL/GenBank/DDBJ whole genome shotgun (WGS) entry which is preliminary data.</text>
</comment>
<dbReference type="InterPro" id="IPR050469">
    <property type="entry name" value="Diguanylate_Cyclase"/>
</dbReference>
<dbReference type="EMBL" id="BMYT01000002">
    <property type="protein sequence ID" value="GGX09990.1"/>
    <property type="molecule type" value="Genomic_DNA"/>
</dbReference>
<dbReference type="Pfam" id="PF00990">
    <property type="entry name" value="GGDEF"/>
    <property type="match status" value="1"/>
</dbReference>
<feature type="modified residue" description="4-aspartylphosphate" evidence="3">
    <location>
        <position position="71"/>
    </location>
</feature>
<protein>
    <recommendedName>
        <fullName evidence="1">diguanylate cyclase</fullName>
        <ecNumber evidence="1">2.7.7.65</ecNumber>
    </recommendedName>
</protein>